<evidence type="ECO:0000256" key="3">
    <source>
        <dbReference type="ARBA" id="ARBA00022475"/>
    </source>
</evidence>
<keyword evidence="5 7" id="KW-1133">Transmembrane helix</keyword>
<name>A0ABQ6Z1V1_9ENTE</name>
<accession>A0ABQ6Z1V1</accession>
<dbReference type="Pfam" id="PF02417">
    <property type="entry name" value="Chromate_transp"/>
    <property type="match status" value="1"/>
</dbReference>
<dbReference type="InterPro" id="IPR052518">
    <property type="entry name" value="CHR_Transporter"/>
</dbReference>
<comment type="similarity">
    <text evidence="2">Belongs to the chromate ion transporter (CHR) (TC 2.A.51) family.</text>
</comment>
<evidence type="ECO:0000313" key="8">
    <source>
        <dbReference type="EMBL" id="KAF1305369.1"/>
    </source>
</evidence>
<gene>
    <name evidence="8" type="ORF">BAU17_13470</name>
</gene>
<dbReference type="PANTHER" id="PTHR43663:SF1">
    <property type="entry name" value="CHROMATE TRANSPORTER"/>
    <property type="match status" value="1"/>
</dbReference>
<evidence type="ECO:0000256" key="2">
    <source>
        <dbReference type="ARBA" id="ARBA00005262"/>
    </source>
</evidence>
<proteinExistence type="inferred from homology"/>
<comment type="caution">
    <text evidence="8">The sequence shown here is derived from an EMBL/GenBank/DDBJ whole genome shotgun (WGS) entry which is preliminary data.</text>
</comment>
<protein>
    <recommendedName>
        <fullName evidence="10">Chromate transporter</fullName>
    </recommendedName>
</protein>
<dbReference type="RefSeq" id="WP_161901270.1">
    <property type="nucleotide sequence ID" value="NZ_MAEL01000016.1"/>
</dbReference>
<evidence type="ECO:0000256" key="1">
    <source>
        <dbReference type="ARBA" id="ARBA00004651"/>
    </source>
</evidence>
<organism evidence="8 9">
    <name type="scientific">Candidatus Enterococcus willemsii</name>
    <dbReference type="NCBI Taxonomy" id="1857215"/>
    <lineage>
        <taxon>Bacteria</taxon>
        <taxon>Bacillati</taxon>
        <taxon>Bacillota</taxon>
        <taxon>Bacilli</taxon>
        <taxon>Lactobacillales</taxon>
        <taxon>Enterococcaceae</taxon>
        <taxon>Enterococcus</taxon>
    </lineage>
</organism>
<keyword evidence="3" id="KW-1003">Cell membrane</keyword>
<keyword evidence="4 7" id="KW-0812">Transmembrane</keyword>
<feature type="transmembrane region" description="Helical" evidence="7">
    <location>
        <begin position="7"/>
        <end position="27"/>
    </location>
</feature>
<evidence type="ECO:0000256" key="7">
    <source>
        <dbReference type="SAM" id="Phobius"/>
    </source>
</evidence>
<comment type="subcellular location">
    <subcellularLocation>
        <location evidence="1">Cell membrane</location>
        <topology evidence="1">Multi-pass membrane protein</topology>
    </subcellularLocation>
</comment>
<evidence type="ECO:0000256" key="6">
    <source>
        <dbReference type="ARBA" id="ARBA00023136"/>
    </source>
</evidence>
<sequence length="184" mass="20410">MLQLFTMFLKIGFLGFGGGYAMLALIYQEATILGMTVAEFADLNALDALIPGPIAINSATYIGQYYVGFLGGLVATLTVSMPSIIIVPLFMKYEQTIRKNPMMNHALTWIKLASVGLLFGISVTMTLAIVFNMATIFDWQHFEIDWLSCIILLSSLFIHLRFKVNPIILTGIAGILGYISYYLF</sequence>
<evidence type="ECO:0000313" key="9">
    <source>
        <dbReference type="Proteomes" id="UP000782705"/>
    </source>
</evidence>
<dbReference type="Proteomes" id="UP000782705">
    <property type="component" value="Unassembled WGS sequence"/>
</dbReference>
<dbReference type="PANTHER" id="PTHR43663">
    <property type="entry name" value="CHROMATE TRANSPORT PROTEIN-RELATED"/>
    <property type="match status" value="1"/>
</dbReference>
<keyword evidence="6 7" id="KW-0472">Membrane</keyword>
<dbReference type="InterPro" id="IPR003370">
    <property type="entry name" value="Chromate_transpt"/>
</dbReference>
<evidence type="ECO:0000256" key="5">
    <source>
        <dbReference type="ARBA" id="ARBA00022989"/>
    </source>
</evidence>
<evidence type="ECO:0008006" key="10">
    <source>
        <dbReference type="Google" id="ProtNLM"/>
    </source>
</evidence>
<evidence type="ECO:0000256" key="4">
    <source>
        <dbReference type="ARBA" id="ARBA00022692"/>
    </source>
</evidence>
<feature type="transmembrane region" description="Helical" evidence="7">
    <location>
        <begin position="167"/>
        <end position="183"/>
    </location>
</feature>
<keyword evidence="9" id="KW-1185">Reference proteome</keyword>
<feature type="transmembrane region" description="Helical" evidence="7">
    <location>
        <begin position="65"/>
        <end position="91"/>
    </location>
</feature>
<dbReference type="EMBL" id="MAEL01000016">
    <property type="protein sequence ID" value="KAF1305369.1"/>
    <property type="molecule type" value="Genomic_DNA"/>
</dbReference>
<reference evidence="8 9" key="1">
    <citation type="submission" date="2016-06" db="EMBL/GenBank/DDBJ databases">
        <title>Four novel species of enterococci isolated from chicken manure.</title>
        <authorList>
            <person name="Van Tyne D."/>
        </authorList>
    </citation>
    <scope>NUCLEOTIDE SEQUENCE [LARGE SCALE GENOMIC DNA]</scope>
    <source>
        <strain evidence="8 9">CU12B</strain>
    </source>
</reference>
<feature type="transmembrane region" description="Helical" evidence="7">
    <location>
        <begin position="112"/>
        <end position="137"/>
    </location>
</feature>